<gene>
    <name evidence="1" type="ORF">LITE_LOCUS1264</name>
</gene>
<dbReference type="EMBL" id="CAMGYJ010000002">
    <property type="protein sequence ID" value="CAI0376990.1"/>
    <property type="molecule type" value="Genomic_DNA"/>
</dbReference>
<keyword evidence="2" id="KW-1185">Reference proteome</keyword>
<sequence length="19" mass="2252">MMMIASHPWMSQRDTLQST</sequence>
<proteinExistence type="predicted"/>
<dbReference type="AlphaFoldDB" id="A0AAV0GVG1"/>
<name>A0AAV0GVG1_9ROSI</name>
<comment type="caution">
    <text evidence="1">The sequence shown here is derived from an EMBL/GenBank/DDBJ whole genome shotgun (WGS) entry which is preliminary data.</text>
</comment>
<organism evidence="1 2">
    <name type="scientific">Linum tenue</name>
    <dbReference type="NCBI Taxonomy" id="586396"/>
    <lineage>
        <taxon>Eukaryota</taxon>
        <taxon>Viridiplantae</taxon>
        <taxon>Streptophyta</taxon>
        <taxon>Embryophyta</taxon>
        <taxon>Tracheophyta</taxon>
        <taxon>Spermatophyta</taxon>
        <taxon>Magnoliopsida</taxon>
        <taxon>eudicotyledons</taxon>
        <taxon>Gunneridae</taxon>
        <taxon>Pentapetalae</taxon>
        <taxon>rosids</taxon>
        <taxon>fabids</taxon>
        <taxon>Malpighiales</taxon>
        <taxon>Linaceae</taxon>
        <taxon>Linum</taxon>
    </lineage>
</organism>
<protein>
    <submittedName>
        <fullName evidence="1">Uncharacterized protein</fullName>
    </submittedName>
</protein>
<evidence type="ECO:0000313" key="2">
    <source>
        <dbReference type="Proteomes" id="UP001154282"/>
    </source>
</evidence>
<evidence type="ECO:0000313" key="1">
    <source>
        <dbReference type="EMBL" id="CAI0376990.1"/>
    </source>
</evidence>
<accession>A0AAV0GVG1</accession>
<reference evidence="1" key="1">
    <citation type="submission" date="2022-08" db="EMBL/GenBank/DDBJ databases">
        <authorList>
            <person name="Gutierrez-Valencia J."/>
        </authorList>
    </citation>
    <scope>NUCLEOTIDE SEQUENCE</scope>
</reference>
<dbReference type="Proteomes" id="UP001154282">
    <property type="component" value="Unassembled WGS sequence"/>
</dbReference>